<name>A0A2R6WMI5_MARPO</name>
<dbReference type="EMBL" id="KZ772746">
    <property type="protein sequence ID" value="PTQ35073.1"/>
    <property type="molecule type" value="Genomic_DNA"/>
</dbReference>
<gene>
    <name evidence="1" type="ORF">MARPO_0074s0059</name>
</gene>
<evidence type="ECO:0000313" key="1">
    <source>
        <dbReference type="EMBL" id="PTQ35073.1"/>
    </source>
</evidence>
<organism evidence="1 2">
    <name type="scientific">Marchantia polymorpha</name>
    <name type="common">Common liverwort</name>
    <name type="synonym">Marchantia aquatica</name>
    <dbReference type="NCBI Taxonomy" id="3197"/>
    <lineage>
        <taxon>Eukaryota</taxon>
        <taxon>Viridiplantae</taxon>
        <taxon>Streptophyta</taxon>
        <taxon>Embryophyta</taxon>
        <taxon>Marchantiophyta</taxon>
        <taxon>Marchantiopsida</taxon>
        <taxon>Marchantiidae</taxon>
        <taxon>Marchantiales</taxon>
        <taxon>Marchantiaceae</taxon>
        <taxon>Marchantia</taxon>
    </lineage>
</organism>
<sequence>MTVVFCSGFLLRWIRTRMHIDDMCTLFHVTAEILSITLSCWVVSKCVVLQSKRKELRLCPIRGFPPGKGFQTSELLEKKKIRCIRTHGVVGSSDSPKSRR</sequence>
<dbReference type="AlphaFoldDB" id="A0A2R6WMI5"/>
<protein>
    <submittedName>
        <fullName evidence="1">Uncharacterized protein</fullName>
    </submittedName>
</protein>
<reference evidence="2" key="1">
    <citation type="journal article" date="2017" name="Cell">
        <title>Insights into land plant evolution garnered from the Marchantia polymorpha genome.</title>
        <authorList>
            <person name="Bowman J.L."/>
            <person name="Kohchi T."/>
            <person name="Yamato K.T."/>
            <person name="Jenkins J."/>
            <person name="Shu S."/>
            <person name="Ishizaki K."/>
            <person name="Yamaoka S."/>
            <person name="Nishihama R."/>
            <person name="Nakamura Y."/>
            <person name="Berger F."/>
            <person name="Adam C."/>
            <person name="Aki S.S."/>
            <person name="Althoff F."/>
            <person name="Araki T."/>
            <person name="Arteaga-Vazquez M.A."/>
            <person name="Balasubrmanian S."/>
            <person name="Barry K."/>
            <person name="Bauer D."/>
            <person name="Boehm C.R."/>
            <person name="Briginshaw L."/>
            <person name="Caballero-Perez J."/>
            <person name="Catarino B."/>
            <person name="Chen F."/>
            <person name="Chiyoda S."/>
            <person name="Chovatia M."/>
            <person name="Davies K.M."/>
            <person name="Delmans M."/>
            <person name="Demura T."/>
            <person name="Dierschke T."/>
            <person name="Dolan L."/>
            <person name="Dorantes-Acosta A.E."/>
            <person name="Eklund D.M."/>
            <person name="Florent S.N."/>
            <person name="Flores-Sandoval E."/>
            <person name="Fujiyama A."/>
            <person name="Fukuzawa H."/>
            <person name="Galik B."/>
            <person name="Grimanelli D."/>
            <person name="Grimwood J."/>
            <person name="Grossniklaus U."/>
            <person name="Hamada T."/>
            <person name="Haseloff J."/>
            <person name="Hetherington A.J."/>
            <person name="Higo A."/>
            <person name="Hirakawa Y."/>
            <person name="Hundley H.N."/>
            <person name="Ikeda Y."/>
            <person name="Inoue K."/>
            <person name="Inoue S.I."/>
            <person name="Ishida S."/>
            <person name="Jia Q."/>
            <person name="Kakita M."/>
            <person name="Kanazawa T."/>
            <person name="Kawai Y."/>
            <person name="Kawashima T."/>
            <person name="Kennedy M."/>
            <person name="Kinose K."/>
            <person name="Kinoshita T."/>
            <person name="Kohara Y."/>
            <person name="Koide E."/>
            <person name="Komatsu K."/>
            <person name="Kopischke S."/>
            <person name="Kubo M."/>
            <person name="Kyozuka J."/>
            <person name="Lagercrantz U."/>
            <person name="Lin S.S."/>
            <person name="Lindquist E."/>
            <person name="Lipzen A.M."/>
            <person name="Lu C.W."/>
            <person name="De Luna E."/>
            <person name="Martienssen R.A."/>
            <person name="Minamino N."/>
            <person name="Mizutani M."/>
            <person name="Mizutani M."/>
            <person name="Mochizuki N."/>
            <person name="Monte I."/>
            <person name="Mosher R."/>
            <person name="Nagasaki H."/>
            <person name="Nakagami H."/>
            <person name="Naramoto S."/>
            <person name="Nishitani K."/>
            <person name="Ohtani M."/>
            <person name="Okamoto T."/>
            <person name="Okumura M."/>
            <person name="Phillips J."/>
            <person name="Pollak B."/>
            <person name="Reinders A."/>
            <person name="Rovekamp M."/>
            <person name="Sano R."/>
            <person name="Sawa S."/>
            <person name="Schmid M.W."/>
            <person name="Shirakawa M."/>
            <person name="Solano R."/>
            <person name="Spunde A."/>
            <person name="Suetsugu N."/>
            <person name="Sugano S."/>
            <person name="Sugiyama A."/>
            <person name="Sun R."/>
            <person name="Suzuki Y."/>
            <person name="Takenaka M."/>
            <person name="Takezawa D."/>
            <person name="Tomogane H."/>
            <person name="Tsuzuki M."/>
            <person name="Ueda T."/>
            <person name="Umeda M."/>
            <person name="Ward J.M."/>
            <person name="Watanabe Y."/>
            <person name="Yazaki K."/>
            <person name="Yokoyama R."/>
            <person name="Yoshitake Y."/>
            <person name="Yotsui I."/>
            <person name="Zachgo S."/>
            <person name="Schmutz J."/>
        </authorList>
    </citation>
    <scope>NUCLEOTIDE SEQUENCE [LARGE SCALE GENOMIC DNA]</scope>
    <source>
        <strain evidence="2">Tak-1</strain>
    </source>
</reference>
<keyword evidence="2" id="KW-1185">Reference proteome</keyword>
<evidence type="ECO:0000313" key="2">
    <source>
        <dbReference type="Proteomes" id="UP000244005"/>
    </source>
</evidence>
<dbReference type="Gramene" id="Mp7g03370.1">
    <property type="protein sequence ID" value="Mp7g03370.1.cds1"/>
    <property type="gene ID" value="Mp7g03370"/>
</dbReference>
<accession>A0A2R6WMI5</accession>
<proteinExistence type="predicted"/>
<dbReference type="Proteomes" id="UP000244005">
    <property type="component" value="Unassembled WGS sequence"/>
</dbReference>